<evidence type="ECO:0000313" key="12">
    <source>
        <dbReference type="EMBL" id="EIV99409.1"/>
    </source>
</evidence>
<dbReference type="NCBIfam" id="NF010069">
    <property type="entry name" value="PRK13549.1"/>
    <property type="match status" value="1"/>
</dbReference>
<evidence type="ECO:0000256" key="10">
    <source>
        <dbReference type="ARBA" id="ARBA00023136"/>
    </source>
</evidence>
<feature type="domain" description="ABC transporter" evidence="11">
    <location>
        <begin position="6"/>
        <end position="243"/>
    </location>
</feature>
<dbReference type="PROSITE" id="PS50893">
    <property type="entry name" value="ABC_TRANSPORTER_2"/>
    <property type="match status" value="2"/>
</dbReference>
<dbReference type="InterPro" id="IPR017871">
    <property type="entry name" value="ABC_transporter-like_CS"/>
</dbReference>
<dbReference type="SUPFAM" id="SSF52540">
    <property type="entry name" value="P-loop containing nucleoside triphosphate hydrolases"/>
    <property type="match status" value="2"/>
</dbReference>
<evidence type="ECO:0000256" key="1">
    <source>
        <dbReference type="ARBA" id="ARBA00004202"/>
    </source>
</evidence>
<evidence type="ECO:0000256" key="3">
    <source>
        <dbReference type="ARBA" id="ARBA00022448"/>
    </source>
</evidence>
<dbReference type="SMART" id="SM00382">
    <property type="entry name" value="AAA"/>
    <property type="match status" value="2"/>
</dbReference>
<keyword evidence="7" id="KW-0547">Nucleotide-binding</keyword>
<dbReference type="GO" id="GO:0015749">
    <property type="term" value="P:monosaccharide transmembrane transport"/>
    <property type="evidence" value="ECO:0007669"/>
    <property type="project" value="UniProtKB-ARBA"/>
</dbReference>
<keyword evidence="6" id="KW-0677">Repeat</keyword>
<dbReference type="InterPro" id="IPR027417">
    <property type="entry name" value="P-loop_NTPase"/>
</dbReference>
<dbReference type="InterPro" id="IPR003439">
    <property type="entry name" value="ABC_transporter-like_ATP-bd"/>
</dbReference>
<evidence type="ECO:0000256" key="6">
    <source>
        <dbReference type="ARBA" id="ARBA00022737"/>
    </source>
</evidence>
<dbReference type="Proteomes" id="UP000005110">
    <property type="component" value="Chromosome"/>
</dbReference>
<proteinExistence type="predicted"/>
<evidence type="ECO:0000256" key="7">
    <source>
        <dbReference type="ARBA" id="ARBA00022741"/>
    </source>
</evidence>
<evidence type="ECO:0000256" key="8">
    <source>
        <dbReference type="ARBA" id="ARBA00022840"/>
    </source>
</evidence>
<dbReference type="HOGENOM" id="CLU_000604_92_2_9"/>
<dbReference type="Pfam" id="PF00005">
    <property type="entry name" value="ABC_tran"/>
    <property type="match status" value="2"/>
</dbReference>
<keyword evidence="3" id="KW-0813">Transport</keyword>
<dbReference type="Gene3D" id="3.40.50.300">
    <property type="entry name" value="P-loop containing nucleotide triphosphate hydrolases"/>
    <property type="match status" value="2"/>
</dbReference>
<evidence type="ECO:0000259" key="11">
    <source>
        <dbReference type="PROSITE" id="PS50893"/>
    </source>
</evidence>
<keyword evidence="10" id="KW-0472">Membrane</keyword>
<comment type="subcellular location">
    <subcellularLocation>
        <location evidence="2">Cell inner membrane</location>
    </subcellularLocation>
    <subcellularLocation>
        <location evidence="1">Cell membrane</location>
        <topology evidence="1">Peripheral membrane protein</topology>
    </subcellularLocation>
</comment>
<keyword evidence="5 12" id="KW-0762">Sugar transport</keyword>
<dbReference type="PATRIC" id="fig|880478.3.peg.988"/>
<dbReference type="FunFam" id="3.40.50.300:FF:000127">
    <property type="entry name" value="Ribose import ATP-binding protein RbsA"/>
    <property type="match status" value="1"/>
</dbReference>
<dbReference type="PROSITE" id="PS00211">
    <property type="entry name" value="ABC_TRANSPORTER_1"/>
    <property type="match status" value="1"/>
</dbReference>
<feature type="domain" description="ABC transporter" evidence="11">
    <location>
        <begin position="262"/>
        <end position="506"/>
    </location>
</feature>
<dbReference type="GO" id="GO:0005886">
    <property type="term" value="C:plasma membrane"/>
    <property type="evidence" value="ECO:0007669"/>
    <property type="project" value="UniProtKB-SubCell"/>
</dbReference>
<dbReference type="AlphaFoldDB" id="I8R235"/>
<evidence type="ECO:0000256" key="5">
    <source>
        <dbReference type="ARBA" id="ARBA00022597"/>
    </source>
</evidence>
<dbReference type="PANTHER" id="PTHR43790">
    <property type="entry name" value="CARBOHYDRATE TRANSPORT ATP-BINDING PROTEIN MG119-RELATED"/>
    <property type="match status" value="1"/>
</dbReference>
<dbReference type="GO" id="GO:0016887">
    <property type="term" value="F:ATP hydrolysis activity"/>
    <property type="evidence" value="ECO:0007669"/>
    <property type="project" value="InterPro"/>
</dbReference>
<keyword evidence="8" id="KW-0067">ATP-binding</keyword>
<dbReference type="EMBL" id="CM001486">
    <property type="protein sequence ID" value="EIV99409.1"/>
    <property type="molecule type" value="Genomic_DNA"/>
</dbReference>
<dbReference type="GO" id="GO:0005524">
    <property type="term" value="F:ATP binding"/>
    <property type="evidence" value="ECO:0007669"/>
    <property type="project" value="UniProtKB-KW"/>
</dbReference>
<organism evidence="12 13">
    <name type="scientific">Thermoanaerobacter siderophilus SR4</name>
    <dbReference type="NCBI Taxonomy" id="880478"/>
    <lineage>
        <taxon>Bacteria</taxon>
        <taxon>Bacillati</taxon>
        <taxon>Bacillota</taxon>
        <taxon>Clostridia</taxon>
        <taxon>Thermoanaerobacterales</taxon>
        <taxon>Thermoanaerobacteraceae</taxon>
        <taxon>Thermoanaerobacter</taxon>
    </lineage>
</organism>
<protein>
    <submittedName>
        <fullName evidence="12">ABC-type sugar transport system, ATPase component</fullName>
    </submittedName>
</protein>
<keyword evidence="4" id="KW-1003">Cell membrane</keyword>
<dbReference type="InterPro" id="IPR050107">
    <property type="entry name" value="ABC_carbohydrate_import_ATPase"/>
</dbReference>
<accession>I8R235</accession>
<gene>
    <name evidence="12" type="ORF">ThesiDRAFT1_0384</name>
</gene>
<name>I8R235_9THEO</name>
<dbReference type="FunFam" id="3.40.50.300:FF:000126">
    <property type="entry name" value="Galactose/methyl galactoside import ATP-binding protein MglA"/>
    <property type="match status" value="1"/>
</dbReference>
<keyword evidence="9" id="KW-1278">Translocase</keyword>
<dbReference type="PANTHER" id="PTHR43790:SF1">
    <property type="entry name" value="XYLOSE IMPORT ATP-BINDING PROTEIN XYLG"/>
    <property type="match status" value="1"/>
</dbReference>
<evidence type="ECO:0000313" key="13">
    <source>
        <dbReference type="Proteomes" id="UP000005110"/>
    </source>
</evidence>
<reference evidence="12 13" key="1">
    <citation type="submission" date="2012-02" db="EMBL/GenBank/DDBJ databases">
        <title>Improved High-Quality Draft sequence of Thermoanaerobacter siderophilus SR4.</title>
        <authorList>
            <consortium name="US DOE Joint Genome Institute"/>
            <person name="Lucas S."/>
            <person name="Han J."/>
            <person name="Lapidus A."/>
            <person name="Cheng J.-F."/>
            <person name="Goodwin L."/>
            <person name="Pitluck S."/>
            <person name="Peters L."/>
            <person name="Detter J.C."/>
            <person name="Han C."/>
            <person name="Tapia R."/>
            <person name="Land M."/>
            <person name="Hauser L."/>
            <person name="Kyrpides N."/>
            <person name="Ivanova N."/>
            <person name="Pagani I."/>
            <person name="Hemme C."/>
            <person name="Woyke T."/>
        </authorList>
    </citation>
    <scope>NUCLEOTIDE SEQUENCE [LARGE SCALE GENOMIC DNA]</scope>
    <source>
        <strain evidence="12 13">SR4</strain>
    </source>
</reference>
<evidence type="ECO:0000256" key="9">
    <source>
        <dbReference type="ARBA" id="ARBA00022967"/>
    </source>
</evidence>
<dbReference type="CDD" id="cd03215">
    <property type="entry name" value="ABC_Carb_Monos_II"/>
    <property type="match status" value="1"/>
</dbReference>
<keyword evidence="13" id="KW-1185">Reference proteome</keyword>
<dbReference type="CDD" id="cd03216">
    <property type="entry name" value="ABC_Carb_Monos_I"/>
    <property type="match status" value="1"/>
</dbReference>
<evidence type="ECO:0000256" key="4">
    <source>
        <dbReference type="ARBA" id="ARBA00022475"/>
    </source>
</evidence>
<evidence type="ECO:0000256" key="2">
    <source>
        <dbReference type="ARBA" id="ARBA00004533"/>
    </source>
</evidence>
<sequence length="510" mass="57059">MSEYILEMYNITKEFPGIRALDNVSFKVKRGEIHALCGENGAGKSTLMKILSGVYPYGTYSGDIFFNGEKLILHSIKDAEKKGIAIIHQELALIKELSVKENIFIGNEPNKNGIVDFDQMYLNAKKILQQFNLDIDPNTLVKNLGVGQQQLVEIAKALSKSASLLILDEPTSSLTEADVEILLKILKKLKENGVTCIYISHKLDEVMEIADTVTVIRDGKTIGTDSAKNLTKEKIISMMVGRELSQLYPREKHFIGEVFFEVRDFNVYDTKIQNRRIVKNVSFKLRKGEILGIAGLIGAGRTELVSSIFGSYPGKWTGDVYLEGKKIIIKNPSDALKYGIAMVPEDRKKEGLISLMSVKENMTISNLENYKKIIGTINENRELLDVKDYIKKINIKTSHFSTQVKNLSGGNQQKVVLAKNLLSKPKILILDEPTRGIDVGAKYEIYKLMFSLAKEGISIIMISSELPEILGISDRIIVMHEGEKKGEFENKNVTQEMIMQCAIGGRSNND</sequence>
<dbReference type="InterPro" id="IPR003593">
    <property type="entry name" value="AAA+_ATPase"/>
</dbReference>